<reference evidence="2" key="1">
    <citation type="journal article" date="2020" name="mSystems">
        <title>Genome- and Community-Level Interaction Insights into Carbon Utilization and Element Cycling Functions of Hydrothermarchaeota in Hydrothermal Sediment.</title>
        <authorList>
            <person name="Zhou Z."/>
            <person name="Liu Y."/>
            <person name="Xu W."/>
            <person name="Pan J."/>
            <person name="Luo Z.H."/>
            <person name="Li M."/>
        </authorList>
    </citation>
    <scope>NUCLEOTIDE SEQUENCE</scope>
    <source>
        <strain evidence="2">SpSt-997</strain>
    </source>
</reference>
<sequence>MQPRPRRLVPRRAREAGSGTALLAATGRTLPDFVLADTVPEPSSLALLGAGVLGLALLSRPPGGGTKG</sequence>
<feature type="domain" description="Ice-binding protein C-terminal" evidence="1">
    <location>
        <begin position="38"/>
        <end position="58"/>
    </location>
</feature>
<dbReference type="InterPro" id="IPR013424">
    <property type="entry name" value="Ice-binding_C"/>
</dbReference>
<accession>A0A8J4HAT5</accession>
<dbReference type="EMBL" id="DTQM01000085">
    <property type="protein sequence ID" value="HGC42450.1"/>
    <property type="molecule type" value="Genomic_DNA"/>
</dbReference>
<gene>
    <name evidence="2" type="ORF">ENY07_04380</name>
</gene>
<dbReference type="NCBIfam" id="TIGR02595">
    <property type="entry name" value="PEP_CTERM"/>
    <property type="match status" value="1"/>
</dbReference>
<protein>
    <submittedName>
        <fullName evidence="2">PEP-CTERM sorting domain-containing protein</fullName>
    </submittedName>
</protein>
<organism evidence="2">
    <name type="scientific">Acidicaldus sp</name>
    <dbReference type="NCBI Taxonomy" id="1872105"/>
    <lineage>
        <taxon>Bacteria</taxon>
        <taxon>Pseudomonadati</taxon>
        <taxon>Pseudomonadota</taxon>
        <taxon>Alphaproteobacteria</taxon>
        <taxon>Acetobacterales</taxon>
        <taxon>Acetobacteraceae</taxon>
        <taxon>Acidicaldus</taxon>
    </lineage>
</organism>
<evidence type="ECO:0000313" key="2">
    <source>
        <dbReference type="EMBL" id="HGC42450.1"/>
    </source>
</evidence>
<comment type="caution">
    <text evidence="2">The sequence shown here is derived from an EMBL/GenBank/DDBJ whole genome shotgun (WGS) entry which is preliminary data.</text>
</comment>
<proteinExistence type="predicted"/>
<name>A0A8J4HAT5_9PROT</name>
<evidence type="ECO:0000259" key="1">
    <source>
        <dbReference type="Pfam" id="PF07589"/>
    </source>
</evidence>
<dbReference type="Pfam" id="PF07589">
    <property type="entry name" value="PEP-CTERM"/>
    <property type="match status" value="1"/>
</dbReference>
<dbReference type="AlphaFoldDB" id="A0A8J4HAT5"/>